<feature type="region of interest" description="Disordered" evidence="4">
    <location>
        <begin position="61"/>
        <end position="107"/>
    </location>
</feature>
<organism evidence="6 7">
    <name type="scientific">Streptomyces durocortorensis</name>
    <dbReference type="NCBI Taxonomy" id="2811104"/>
    <lineage>
        <taxon>Bacteria</taxon>
        <taxon>Bacillati</taxon>
        <taxon>Actinomycetota</taxon>
        <taxon>Actinomycetes</taxon>
        <taxon>Kitasatosporales</taxon>
        <taxon>Streptomycetaceae</taxon>
        <taxon>Streptomyces</taxon>
    </lineage>
</organism>
<protein>
    <submittedName>
        <fullName evidence="6">Tyrosinase family oxidase copper chaperone</fullName>
    </submittedName>
</protein>
<evidence type="ECO:0000256" key="2">
    <source>
        <dbReference type="ARBA" id="ARBA00022729"/>
    </source>
</evidence>
<dbReference type="Pfam" id="PF06236">
    <property type="entry name" value="MelC1"/>
    <property type="match status" value="1"/>
</dbReference>
<feature type="signal peptide" evidence="5">
    <location>
        <begin position="1"/>
        <end position="25"/>
    </location>
</feature>
<evidence type="ECO:0000256" key="1">
    <source>
        <dbReference type="ARBA" id="ARBA00009871"/>
    </source>
</evidence>
<evidence type="ECO:0000313" key="6">
    <source>
        <dbReference type="EMBL" id="WNF28404.1"/>
    </source>
</evidence>
<keyword evidence="7" id="KW-1185">Reference proteome</keyword>
<dbReference type="EMBL" id="CP134500">
    <property type="protein sequence ID" value="WNF28404.1"/>
    <property type="molecule type" value="Genomic_DNA"/>
</dbReference>
<keyword evidence="2 5" id="KW-0732">Signal</keyword>
<name>A0ABY9VWX8_9ACTN</name>
<dbReference type="PROSITE" id="PS51318">
    <property type="entry name" value="TAT"/>
    <property type="match status" value="1"/>
</dbReference>
<feature type="compositionally biased region" description="Low complexity" evidence="4">
    <location>
        <begin position="77"/>
        <end position="99"/>
    </location>
</feature>
<evidence type="ECO:0000256" key="3">
    <source>
        <dbReference type="ARBA" id="ARBA00023008"/>
    </source>
</evidence>
<dbReference type="Gene3D" id="3.30.1880.10">
    <property type="entry name" value="protein ne1242 domain like"/>
    <property type="match status" value="1"/>
</dbReference>
<reference evidence="6 7" key="1">
    <citation type="submission" date="2023-09" db="EMBL/GenBank/DDBJ databases">
        <title>Genome completion map analysis of the actinomycetes C11-1.</title>
        <authorList>
            <person name="Qin P."/>
            <person name="Guan P."/>
        </authorList>
    </citation>
    <scope>NUCLEOTIDE SEQUENCE [LARGE SCALE GENOMIC DNA]</scope>
    <source>
        <strain evidence="6 7">C11-1</strain>
    </source>
</reference>
<sequence>MTRRSLLRNAAIAATAAAGVTAVTAVATASASPERRVEAAAEETDPAVPFDEVYKGRRIEGRPVPEGHAHHGGGAAHGASATGTTRTAGLARTAAASSHEQGFPPAPAVEIKIDGRVLHVMRRADGTYMSLLNHYESFPTARACAQAAVNNLGPNSQLALGNIHG</sequence>
<gene>
    <name evidence="6" type="ORF">RI138_17000</name>
</gene>
<keyword evidence="3" id="KW-0186">Copper</keyword>
<evidence type="ECO:0000256" key="4">
    <source>
        <dbReference type="SAM" id="MobiDB-lite"/>
    </source>
</evidence>
<dbReference type="Proteomes" id="UP001303236">
    <property type="component" value="Chromosome"/>
</dbReference>
<comment type="similarity">
    <text evidence="1">Belongs to the melC1 family.</text>
</comment>
<evidence type="ECO:0000256" key="5">
    <source>
        <dbReference type="SAM" id="SignalP"/>
    </source>
</evidence>
<accession>A0ABY9VWX8</accession>
<proteinExistence type="inferred from homology"/>
<evidence type="ECO:0000313" key="7">
    <source>
        <dbReference type="Proteomes" id="UP001303236"/>
    </source>
</evidence>
<feature type="chain" id="PRO_5046566651" evidence="5">
    <location>
        <begin position="26"/>
        <end position="165"/>
    </location>
</feature>
<dbReference type="InterPro" id="IPR023199">
    <property type="entry name" value="GriE/MELC1_sf"/>
</dbReference>
<dbReference type="InterPro" id="IPR010928">
    <property type="entry name" value="MelC1"/>
</dbReference>
<dbReference type="InterPro" id="IPR006311">
    <property type="entry name" value="TAT_signal"/>
</dbReference>